<feature type="transmembrane region" description="Helical" evidence="4">
    <location>
        <begin position="393"/>
        <end position="414"/>
    </location>
</feature>
<dbReference type="InterPro" id="IPR018062">
    <property type="entry name" value="HTH_AraC-typ_CS"/>
</dbReference>
<dbReference type="Gene3D" id="1.10.10.60">
    <property type="entry name" value="Homeodomain-like"/>
    <property type="match status" value="2"/>
</dbReference>
<dbReference type="PROSITE" id="PS01124">
    <property type="entry name" value="HTH_ARAC_FAMILY_2"/>
    <property type="match status" value="1"/>
</dbReference>
<feature type="domain" description="HTH araC/xylS-type" evidence="6">
    <location>
        <begin position="460"/>
        <end position="567"/>
    </location>
</feature>
<keyword evidence="3" id="KW-0804">Transcription</keyword>
<evidence type="ECO:0000256" key="3">
    <source>
        <dbReference type="ARBA" id="ARBA00023163"/>
    </source>
</evidence>
<dbReference type="Proteomes" id="UP000823597">
    <property type="component" value="Unassembled WGS sequence"/>
</dbReference>
<feature type="chain" id="PRO_5038715599" evidence="5">
    <location>
        <begin position="25"/>
        <end position="577"/>
    </location>
</feature>
<dbReference type="GO" id="GO:0003700">
    <property type="term" value="F:DNA-binding transcription factor activity"/>
    <property type="evidence" value="ECO:0007669"/>
    <property type="project" value="InterPro"/>
</dbReference>
<dbReference type="InterPro" id="IPR011990">
    <property type="entry name" value="TPR-like_helical_dom_sf"/>
</dbReference>
<dbReference type="Pfam" id="PF12833">
    <property type="entry name" value="HTH_18"/>
    <property type="match status" value="1"/>
</dbReference>
<dbReference type="PROSITE" id="PS51257">
    <property type="entry name" value="PROKAR_LIPOPROTEIN"/>
    <property type="match status" value="1"/>
</dbReference>
<keyword evidence="1" id="KW-0805">Transcription regulation</keyword>
<dbReference type="SMART" id="SM00342">
    <property type="entry name" value="HTH_ARAC"/>
    <property type="match status" value="1"/>
</dbReference>
<evidence type="ECO:0000256" key="5">
    <source>
        <dbReference type="SAM" id="SignalP"/>
    </source>
</evidence>
<keyword evidence="2" id="KW-0238">DNA-binding</keyword>
<protein>
    <submittedName>
        <fullName evidence="7">AraC family transcriptional regulator</fullName>
    </submittedName>
</protein>
<keyword evidence="4" id="KW-1133">Transmembrane helix</keyword>
<dbReference type="Gene3D" id="1.25.40.10">
    <property type="entry name" value="Tetratricopeptide repeat domain"/>
    <property type="match status" value="1"/>
</dbReference>
<proteinExistence type="predicted"/>
<gene>
    <name evidence="7" type="ORF">IAB93_05655</name>
</gene>
<feature type="signal peptide" evidence="5">
    <location>
        <begin position="1"/>
        <end position="24"/>
    </location>
</feature>
<dbReference type="PROSITE" id="PS00041">
    <property type="entry name" value="HTH_ARAC_FAMILY_1"/>
    <property type="match status" value="1"/>
</dbReference>
<dbReference type="SUPFAM" id="SSF48452">
    <property type="entry name" value="TPR-like"/>
    <property type="match status" value="1"/>
</dbReference>
<evidence type="ECO:0000313" key="8">
    <source>
        <dbReference type="Proteomes" id="UP000823597"/>
    </source>
</evidence>
<reference evidence="7" key="1">
    <citation type="submission" date="2020-10" db="EMBL/GenBank/DDBJ databases">
        <authorList>
            <person name="Gilroy R."/>
        </authorList>
    </citation>
    <scope>NUCLEOTIDE SEQUENCE</scope>
    <source>
        <strain evidence="7">10037</strain>
    </source>
</reference>
<organism evidence="7 8">
    <name type="scientific">Candidatus Merdivivens pullistercoris</name>
    <dbReference type="NCBI Taxonomy" id="2840873"/>
    <lineage>
        <taxon>Bacteria</taxon>
        <taxon>Pseudomonadati</taxon>
        <taxon>Bacteroidota</taxon>
        <taxon>Bacteroidia</taxon>
        <taxon>Bacteroidales</taxon>
        <taxon>Muribaculaceae</taxon>
        <taxon>Muribaculaceae incertae sedis</taxon>
        <taxon>Candidatus Merdivivens</taxon>
    </lineage>
</organism>
<evidence type="ECO:0000256" key="1">
    <source>
        <dbReference type="ARBA" id="ARBA00023015"/>
    </source>
</evidence>
<comment type="caution">
    <text evidence="7">The sequence shown here is derived from an EMBL/GenBank/DDBJ whole genome shotgun (WGS) entry which is preliminary data.</text>
</comment>
<keyword evidence="5" id="KW-0732">Signal</keyword>
<sequence>MHFSLRCLTVLAFAAILSAGCSKADDITDEIPEPDGWQTEISDLRSRWKQANLDGEHEKIIEMTRPYLQEALRRKDTVTAINCLLSIAQAYIFIEDKDSVKAYLDLSEKLDNGNIGSELSAMLDNILGIYTMKFESDYSRALEYFLSGYSEIQGTDNYRNQIAFLGNIVSIFYTQSDPNGLTYAREAWALANDCEMEDFSLCLASISMAQMLFITGETDSSACYIDRAEYYAKKDGIKLAYSLIALIDADINAMLGNAAAADSLYTEAMKYFQYAEPGTIGLCYLHYGRFCEETGHTGKAMELYRKGIELSYYRKNVELRHRFLYHIALLANEKGETEEALDASLRYVMLNDELSYMRKTQDFNSLILKNRQMEYDNEIQAKELALLRADKKIYTSVFITAIVIISLLFVLLLYMRRNRMYRLLSMQYNNFVQRINNENIRQAPEGDMQRGTEAEDAADAELYKRIEDLMKNGKFYSNKDISLKTLSDALDTNRTYVSRAINKYADMNFYNYINMHRIMEAARLMSSPSFDTPLKVLADELGFSSVSAFYKAFSKETGCTAARYRKEISMSMKKKAV</sequence>
<dbReference type="PANTHER" id="PTHR43280">
    <property type="entry name" value="ARAC-FAMILY TRANSCRIPTIONAL REGULATOR"/>
    <property type="match status" value="1"/>
</dbReference>
<evidence type="ECO:0000256" key="4">
    <source>
        <dbReference type="SAM" id="Phobius"/>
    </source>
</evidence>
<accession>A0A9D9I3U7</accession>
<dbReference type="AlphaFoldDB" id="A0A9D9I3U7"/>
<dbReference type="SUPFAM" id="SSF46689">
    <property type="entry name" value="Homeodomain-like"/>
    <property type="match status" value="1"/>
</dbReference>
<keyword evidence="4" id="KW-0812">Transmembrane</keyword>
<dbReference type="InterPro" id="IPR018060">
    <property type="entry name" value="HTH_AraC"/>
</dbReference>
<dbReference type="PANTHER" id="PTHR43280:SF29">
    <property type="entry name" value="ARAC-FAMILY TRANSCRIPTIONAL REGULATOR"/>
    <property type="match status" value="1"/>
</dbReference>
<dbReference type="EMBL" id="JADIME010000061">
    <property type="protein sequence ID" value="MBO8465465.1"/>
    <property type="molecule type" value="Genomic_DNA"/>
</dbReference>
<evidence type="ECO:0000259" key="6">
    <source>
        <dbReference type="PROSITE" id="PS01124"/>
    </source>
</evidence>
<dbReference type="GO" id="GO:0043565">
    <property type="term" value="F:sequence-specific DNA binding"/>
    <property type="evidence" value="ECO:0007669"/>
    <property type="project" value="InterPro"/>
</dbReference>
<name>A0A9D9I3U7_9BACT</name>
<keyword evidence="4" id="KW-0472">Membrane</keyword>
<evidence type="ECO:0000256" key="2">
    <source>
        <dbReference type="ARBA" id="ARBA00023125"/>
    </source>
</evidence>
<dbReference type="InterPro" id="IPR009057">
    <property type="entry name" value="Homeodomain-like_sf"/>
</dbReference>
<evidence type="ECO:0000313" key="7">
    <source>
        <dbReference type="EMBL" id="MBO8465465.1"/>
    </source>
</evidence>
<reference evidence="7" key="2">
    <citation type="journal article" date="2021" name="PeerJ">
        <title>Extensive microbial diversity within the chicken gut microbiome revealed by metagenomics and culture.</title>
        <authorList>
            <person name="Gilroy R."/>
            <person name="Ravi A."/>
            <person name="Getino M."/>
            <person name="Pursley I."/>
            <person name="Horton D.L."/>
            <person name="Alikhan N.F."/>
            <person name="Baker D."/>
            <person name="Gharbi K."/>
            <person name="Hall N."/>
            <person name="Watson M."/>
            <person name="Adriaenssens E.M."/>
            <person name="Foster-Nyarko E."/>
            <person name="Jarju S."/>
            <person name="Secka A."/>
            <person name="Antonio M."/>
            <person name="Oren A."/>
            <person name="Chaudhuri R.R."/>
            <person name="La Ragione R."/>
            <person name="Hildebrand F."/>
            <person name="Pallen M.J."/>
        </authorList>
    </citation>
    <scope>NUCLEOTIDE SEQUENCE</scope>
    <source>
        <strain evidence="7">10037</strain>
    </source>
</reference>